<dbReference type="PROSITE" id="PS50801">
    <property type="entry name" value="STAS"/>
    <property type="match status" value="1"/>
</dbReference>
<dbReference type="SUPFAM" id="SSF52091">
    <property type="entry name" value="SpoIIaa-like"/>
    <property type="match status" value="1"/>
</dbReference>
<reference evidence="2 3" key="1">
    <citation type="submission" date="2018-10" db="EMBL/GenBank/DDBJ databases">
        <title>Sequencing the genomes of 1000 actinobacteria strains.</title>
        <authorList>
            <person name="Klenk H.-P."/>
        </authorList>
    </citation>
    <scope>NUCLEOTIDE SEQUENCE [LARGE SCALE GENOMIC DNA]</scope>
    <source>
        <strain evidence="2 3">DSM 44343</strain>
    </source>
</reference>
<dbReference type="CDD" id="cd07043">
    <property type="entry name" value="STAS_anti-anti-sigma_factors"/>
    <property type="match status" value="1"/>
</dbReference>
<dbReference type="PANTHER" id="PTHR33495">
    <property type="entry name" value="ANTI-SIGMA FACTOR ANTAGONIST TM_1081-RELATED-RELATED"/>
    <property type="match status" value="1"/>
</dbReference>
<feature type="domain" description="STAS" evidence="1">
    <location>
        <begin position="23"/>
        <end position="130"/>
    </location>
</feature>
<evidence type="ECO:0000313" key="2">
    <source>
        <dbReference type="EMBL" id="RKR79824.1"/>
    </source>
</evidence>
<gene>
    <name evidence="2" type="ORF">DFJ75_4967</name>
</gene>
<evidence type="ECO:0000313" key="3">
    <source>
        <dbReference type="Proteomes" id="UP000274762"/>
    </source>
</evidence>
<dbReference type="InterPro" id="IPR036513">
    <property type="entry name" value="STAS_dom_sf"/>
</dbReference>
<dbReference type="InterPro" id="IPR002645">
    <property type="entry name" value="STAS_dom"/>
</dbReference>
<protein>
    <submittedName>
        <fullName evidence="2">Anti-anti-sigma factor</fullName>
    </submittedName>
</protein>
<proteinExistence type="predicted"/>
<evidence type="ECO:0000259" key="1">
    <source>
        <dbReference type="PROSITE" id="PS50801"/>
    </source>
</evidence>
<sequence>MHVDKAVELSTSDSATATGNDALSILTVERDNIAILTVHGSLDLLTATHLATAVGDALESQPHGVIIDLTATEFLASAGMTALVAAYEATTPAPFGVVAAGPSTARPLKLVGLDHTFALYPTLDEALAATAAASPNP</sequence>
<accession>A0A495IUY4</accession>
<dbReference type="Gene3D" id="3.30.750.24">
    <property type="entry name" value="STAS domain"/>
    <property type="match status" value="1"/>
</dbReference>
<dbReference type="PANTHER" id="PTHR33495:SF13">
    <property type="entry name" value="ANTI-SIGMA-F FACTOR ANTAGONIST RSFB"/>
    <property type="match status" value="1"/>
</dbReference>
<dbReference type="RefSeq" id="WP_062801078.1">
    <property type="nucleotide sequence ID" value="NZ_CBCRXS010000022.1"/>
</dbReference>
<name>A0A495IUY4_WILMA</name>
<comment type="caution">
    <text evidence="2">The sequence shown here is derived from an EMBL/GenBank/DDBJ whole genome shotgun (WGS) entry which is preliminary data.</text>
</comment>
<organism evidence="2 3">
    <name type="scientific">Williamsia marianensis</name>
    <dbReference type="NCBI Taxonomy" id="85044"/>
    <lineage>
        <taxon>Bacteria</taxon>
        <taxon>Bacillati</taxon>
        <taxon>Actinomycetota</taxon>
        <taxon>Actinomycetes</taxon>
        <taxon>Mycobacteriales</taxon>
        <taxon>Nocardiaceae</taxon>
        <taxon>Williamsia</taxon>
    </lineage>
</organism>
<dbReference type="Pfam" id="PF01740">
    <property type="entry name" value="STAS"/>
    <property type="match status" value="1"/>
</dbReference>
<dbReference type="Proteomes" id="UP000274762">
    <property type="component" value="Unassembled WGS sequence"/>
</dbReference>
<dbReference type="AlphaFoldDB" id="A0A495IUY4"/>
<dbReference type="GO" id="GO:0043856">
    <property type="term" value="F:anti-sigma factor antagonist activity"/>
    <property type="evidence" value="ECO:0007669"/>
    <property type="project" value="TreeGrafter"/>
</dbReference>
<dbReference type="EMBL" id="RBKV01000002">
    <property type="protein sequence ID" value="RKR79824.1"/>
    <property type="molecule type" value="Genomic_DNA"/>
</dbReference>